<evidence type="ECO:0000313" key="1">
    <source>
        <dbReference type="EMBL" id="THE09934.1"/>
    </source>
</evidence>
<keyword evidence="2" id="KW-1185">Reference proteome</keyword>
<dbReference type="AlphaFoldDB" id="A0A4S3PLB5"/>
<dbReference type="RefSeq" id="WP_136381400.1">
    <property type="nucleotide sequence ID" value="NZ_SLUB01000058.1"/>
</dbReference>
<dbReference type="OrthoDB" id="2140771at2"/>
<accession>A0A4S3PLB5</accession>
<dbReference type="Proteomes" id="UP000306477">
    <property type="component" value="Unassembled WGS sequence"/>
</dbReference>
<proteinExistence type="predicted"/>
<name>A0A4S3PLB5_9BACI</name>
<evidence type="ECO:0000313" key="2">
    <source>
        <dbReference type="Proteomes" id="UP000306477"/>
    </source>
</evidence>
<gene>
    <name evidence="1" type="ORF">E1I69_20420</name>
</gene>
<dbReference type="EMBL" id="SLUB01000058">
    <property type="protein sequence ID" value="THE09934.1"/>
    <property type="molecule type" value="Genomic_DNA"/>
</dbReference>
<protein>
    <submittedName>
        <fullName evidence="1">ImmA/IrrE family metallo-endopeptidase</fullName>
    </submittedName>
</protein>
<organism evidence="1 2">
    <name type="scientific">Bacillus timonensis</name>
    <dbReference type="NCBI Taxonomy" id="1033734"/>
    <lineage>
        <taxon>Bacteria</taxon>
        <taxon>Bacillati</taxon>
        <taxon>Bacillota</taxon>
        <taxon>Bacilli</taxon>
        <taxon>Bacillales</taxon>
        <taxon>Bacillaceae</taxon>
        <taxon>Bacillus</taxon>
    </lineage>
</organism>
<reference evidence="1 2" key="1">
    <citation type="journal article" date="2019" name="Indoor Air">
        <title>Impacts of indoor surface finishes on bacterial viability.</title>
        <authorList>
            <person name="Hu J."/>
            <person name="Maamar S.B."/>
            <person name="Glawe A.J."/>
            <person name="Gottel N."/>
            <person name="Gilbert J.A."/>
            <person name="Hartmann E.M."/>
        </authorList>
    </citation>
    <scope>NUCLEOTIDE SEQUENCE [LARGE SCALE GENOMIC DNA]</scope>
    <source>
        <strain evidence="1 2">AF060A6</strain>
    </source>
</reference>
<comment type="caution">
    <text evidence="1">The sequence shown here is derived from an EMBL/GenBank/DDBJ whole genome shotgun (WGS) entry which is preliminary data.</text>
</comment>
<sequence length="112" mass="12866">MIPNKVKIAGIEYSVTEKHGLEQKHGLLGHVLYSLSEIEIDDRLNQDRKEQVLVHELLHACFHEAGFEEQDEEMINRISIVLYQVLKENHLAFGETVTTVGTDCSQKITMKY</sequence>